<dbReference type="InterPro" id="IPR002737">
    <property type="entry name" value="MEMO1_fam"/>
</dbReference>
<dbReference type="AlphaFoldDB" id="A0A4T0FHA9"/>
<reference evidence="2 3" key="1">
    <citation type="submission" date="2019-03" db="EMBL/GenBank/DDBJ databases">
        <title>Sequencing 23 genomes of Wallemia ichthyophaga.</title>
        <authorList>
            <person name="Gostincar C."/>
        </authorList>
    </citation>
    <scope>NUCLEOTIDE SEQUENCE [LARGE SCALE GENOMIC DNA]</scope>
    <source>
        <strain evidence="2 3">EXF-5753</strain>
    </source>
</reference>
<organism evidence="2 3">
    <name type="scientific">Wallemia hederae</name>
    <dbReference type="NCBI Taxonomy" id="1540922"/>
    <lineage>
        <taxon>Eukaryota</taxon>
        <taxon>Fungi</taxon>
        <taxon>Dikarya</taxon>
        <taxon>Basidiomycota</taxon>
        <taxon>Wallemiomycotina</taxon>
        <taxon>Wallemiomycetes</taxon>
        <taxon>Wallemiales</taxon>
        <taxon>Wallemiaceae</taxon>
        <taxon>Wallemia</taxon>
    </lineage>
</organism>
<dbReference type="Proteomes" id="UP000310189">
    <property type="component" value="Unassembled WGS sequence"/>
</dbReference>
<dbReference type="PANTHER" id="PTHR11060:SF0">
    <property type="entry name" value="PROTEIN MEMO1"/>
    <property type="match status" value="1"/>
</dbReference>
<comment type="similarity">
    <text evidence="1">Belongs to the MEMO1 family.</text>
</comment>
<accession>A0A4T0FHA9</accession>
<sequence length="357" mass="39868">MLLPPFHISRLSVSLQPPSPMSIKIREATHAGAWYTNNPAKLSTQIDGWVNEASKAGVTCVDKCRVVIAPHAGLSFSGRTAAYAYAAANLSQYKRIIMLGPSHHVYLTTCALSPFHAYDTPLGELRVDSQVNDDLARSKAFTRMSRTVDEDEHSFEMHMPFIKKAAKEWVFGSYCPLSDKQRPSHDIKVVPILVGNLSQEQEEDFGRYLSKYIKDPETLFAISSDFSHWGSRFRYTYYRPSPQAEGRRLGKTDSVGGSEGEALIHESIAGLDHEAWDILRHALSNPHQTHTKWTDYLRKTGNTICGRHAFGVLLGALHHANLQYKGEVDWTHYSQSSKVTTSPADSSVSYSAGYMAF</sequence>
<dbReference type="CDD" id="cd07361">
    <property type="entry name" value="MEMO_like"/>
    <property type="match status" value="1"/>
</dbReference>
<comment type="caution">
    <text evidence="2">The sequence shown here is derived from an EMBL/GenBank/DDBJ whole genome shotgun (WGS) entry which is preliminary data.</text>
</comment>
<dbReference type="Pfam" id="PF01875">
    <property type="entry name" value="Memo"/>
    <property type="match status" value="1"/>
</dbReference>
<name>A0A4T0FHA9_9BASI</name>
<dbReference type="EMBL" id="SPNW01000047">
    <property type="protein sequence ID" value="TIA87807.1"/>
    <property type="molecule type" value="Genomic_DNA"/>
</dbReference>
<dbReference type="Gene3D" id="3.40.830.10">
    <property type="entry name" value="LigB-like"/>
    <property type="match status" value="1"/>
</dbReference>
<evidence type="ECO:0000256" key="1">
    <source>
        <dbReference type="ARBA" id="ARBA00006315"/>
    </source>
</evidence>
<evidence type="ECO:0000313" key="3">
    <source>
        <dbReference type="Proteomes" id="UP000310189"/>
    </source>
</evidence>
<gene>
    <name evidence="2" type="ORF">E3P99_02935</name>
</gene>
<dbReference type="NCBIfam" id="TIGR04336">
    <property type="entry name" value="AmmeMemoSam_B"/>
    <property type="match status" value="2"/>
</dbReference>
<dbReference type="PANTHER" id="PTHR11060">
    <property type="entry name" value="PROTEIN MEMO1"/>
    <property type="match status" value="1"/>
</dbReference>
<protein>
    <recommendedName>
        <fullName evidence="4">AmmeMemoRadiSam system protein B</fullName>
    </recommendedName>
</protein>
<dbReference type="OrthoDB" id="417112at2759"/>
<keyword evidence="3" id="KW-1185">Reference proteome</keyword>
<evidence type="ECO:0000313" key="2">
    <source>
        <dbReference type="EMBL" id="TIA87807.1"/>
    </source>
</evidence>
<evidence type="ECO:0008006" key="4">
    <source>
        <dbReference type="Google" id="ProtNLM"/>
    </source>
</evidence>
<dbReference type="HAMAP" id="MF_00055">
    <property type="entry name" value="MEMO1"/>
    <property type="match status" value="1"/>
</dbReference>
<proteinExistence type="inferred from homology"/>